<dbReference type="Proteomes" id="UP000284706">
    <property type="component" value="Unassembled WGS sequence"/>
</dbReference>
<evidence type="ECO:0000256" key="2">
    <source>
        <dbReference type="ARBA" id="ARBA00008020"/>
    </source>
</evidence>
<dbReference type="Pfam" id="PF00118">
    <property type="entry name" value="Cpn60_TCP1"/>
    <property type="match status" value="1"/>
</dbReference>
<dbReference type="PROSITE" id="PS00751">
    <property type="entry name" value="TCP1_2"/>
    <property type="match status" value="1"/>
</dbReference>
<dbReference type="FunFam" id="3.30.260.10:FF:000017">
    <property type="entry name" value="T-complex protein 1 subunit zeta"/>
    <property type="match status" value="1"/>
</dbReference>
<dbReference type="FunFam" id="3.50.7.10:FF:000004">
    <property type="entry name" value="T-complex protein 1 subunit zeta"/>
    <property type="match status" value="1"/>
</dbReference>
<dbReference type="InterPro" id="IPR012722">
    <property type="entry name" value="Chap_CCT_zeta"/>
</dbReference>
<dbReference type="InParanoid" id="A0A409Y322"/>
<dbReference type="SUPFAM" id="SSF48592">
    <property type="entry name" value="GroEL equatorial domain-like"/>
    <property type="match status" value="1"/>
</dbReference>
<dbReference type="PROSITE" id="PS00995">
    <property type="entry name" value="TCP1_3"/>
    <property type="match status" value="1"/>
</dbReference>
<feature type="compositionally biased region" description="Low complexity" evidence="10">
    <location>
        <begin position="273"/>
        <end position="287"/>
    </location>
</feature>
<keyword evidence="6 9" id="KW-0143">Chaperone</keyword>
<comment type="subcellular location">
    <subcellularLocation>
        <location evidence="1">Cytoplasm</location>
    </subcellularLocation>
</comment>
<dbReference type="PANTHER" id="PTHR11353">
    <property type="entry name" value="CHAPERONIN"/>
    <property type="match status" value="1"/>
</dbReference>
<comment type="similarity">
    <text evidence="2 9">Belongs to the TCP-1 chaperonin family.</text>
</comment>
<feature type="compositionally biased region" description="Polar residues" evidence="10">
    <location>
        <begin position="139"/>
        <end position="154"/>
    </location>
</feature>
<evidence type="ECO:0000256" key="7">
    <source>
        <dbReference type="ARBA" id="ARBA00039582"/>
    </source>
</evidence>
<dbReference type="PRINTS" id="PR00304">
    <property type="entry name" value="TCOMPLEXTCP1"/>
</dbReference>
<accession>A0A409Y322</accession>
<keyword evidence="4 9" id="KW-0547">Nucleotide-binding</keyword>
<feature type="region of interest" description="Disordered" evidence="10">
    <location>
        <begin position="301"/>
        <end position="341"/>
    </location>
</feature>
<keyword evidence="3" id="KW-0963">Cytoplasm</keyword>
<dbReference type="Gene3D" id="1.10.560.10">
    <property type="entry name" value="GroEL-like equatorial domain"/>
    <property type="match status" value="1"/>
</dbReference>
<dbReference type="Gene3D" id="3.50.7.10">
    <property type="entry name" value="GroEL"/>
    <property type="match status" value="1"/>
</dbReference>
<dbReference type="GO" id="GO:0005524">
    <property type="term" value="F:ATP binding"/>
    <property type="evidence" value="ECO:0007669"/>
    <property type="project" value="UniProtKB-KW"/>
</dbReference>
<comment type="caution">
    <text evidence="11">The sequence shown here is derived from an EMBL/GenBank/DDBJ whole genome shotgun (WGS) entry which is preliminary data.</text>
</comment>
<dbReference type="SUPFAM" id="SSF54849">
    <property type="entry name" value="GroEL-intermediate domain like"/>
    <property type="match status" value="1"/>
</dbReference>
<dbReference type="OrthoDB" id="10052040at2759"/>
<feature type="compositionally biased region" description="Basic and acidic residues" evidence="10">
    <location>
        <begin position="470"/>
        <end position="486"/>
    </location>
</feature>
<dbReference type="InterPro" id="IPR002194">
    <property type="entry name" value="Chaperonin_TCP-1_CS"/>
</dbReference>
<feature type="compositionally biased region" description="Pro residues" evidence="10">
    <location>
        <begin position="450"/>
        <end position="459"/>
    </location>
</feature>
<name>A0A409Y322_9AGAR</name>
<dbReference type="GO" id="GO:0005832">
    <property type="term" value="C:chaperonin-containing T-complex"/>
    <property type="evidence" value="ECO:0007669"/>
    <property type="project" value="UniProtKB-ARBA"/>
</dbReference>
<evidence type="ECO:0000256" key="10">
    <source>
        <dbReference type="SAM" id="MobiDB-lite"/>
    </source>
</evidence>
<evidence type="ECO:0000256" key="8">
    <source>
        <dbReference type="ARBA" id="ARBA00044261"/>
    </source>
</evidence>
<feature type="region of interest" description="Disordered" evidence="10">
    <location>
        <begin position="448"/>
        <end position="529"/>
    </location>
</feature>
<keyword evidence="5 9" id="KW-0067">ATP-binding</keyword>
<proteinExistence type="inferred from homology"/>
<dbReference type="InterPro" id="IPR027413">
    <property type="entry name" value="GROEL-like_equatorial_sf"/>
</dbReference>
<organism evidence="11 12">
    <name type="scientific">Gymnopilus dilepis</name>
    <dbReference type="NCBI Taxonomy" id="231916"/>
    <lineage>
        <taxon>Eukaryota</taxon>
        <taxon>Fungi</taxon>
        <taxon>Dikarya</taxon>
        <taxon>Basidiomycota</taxon>
        <taxon>Agaricomycotina</taxon>
        <taxon>Agaricomycetes</taxon>
        <taxon>Agaricomycetidae</taxon>
        <taxon>Agaricales</taxon>
        <taxon>Agaricineae</taxon>
        <taxon>Hymenogastraceae</taxon>
        <taxon>Gymnopilus</taxon>
    </lineage>
</organism>
<dbReference type="FunFam" id="1.10.560.10:FF:000058">
    <property type="entry name" value="T-complex protein 1 subunit zeta"/>
    <property type="match status" value="1"/>
</dbReference>
<feature type="compositionally biased region" description="Polar residues" evidence="10">
    <location>
        <begin position="551"/>
        <end position="560"/>
    </location>
</feature>
<evidence type="ECO:0000256" key="6">
    <source>
        <dbReference type="ARBA" id="ARBA00023186"/>
    </source>
</evidence>
<reference evidence="11 12" key="1">
    <citation type="journal article" date="2018" name="Evol. Lett.">
        <title>Horizontal gene cluster transfer increased hallucinogenic mushroom diversity.</title>
        <authorList>
            <person name="Reynolds H.T."/>
            <person name="Vijayakumar V."/>
            <person name="Gluck-Thaler E."/>
            <person name="Korotkin H.B."/>
            <person name="Matheny P.B."/>
            <person name="Slot J.C."/>
        </authorList>
    </citation>
    <scope>NUCLEOTIDE SEQUENCE [LARGE SCALE GENOMIC DNA]</scope>
    <source>
        <strain evidence="11 12">SRW20</strain>
    </source>
</reference>
<dbReference type="InterPro" id="IPR017998">
    <property type="entry name" value="Chaperone_TCP-1"/>
</dbReference>
<feature type="region of interest" description="Disordered" evidence="10">
    <location>
        <begin position="541"/>
        <end position="606"/>
    </location>
</feature>
<dbReference type="STRING" id="231916.A0A409Y322"/>
<feature type="compositionally biased region" description="Basic and acidic residues" evidence="10">
    <location>
        <begin position="328"/>
        <end position="339"/>
    </location>
</feature>
<evidence type="ECO:0000256" key="5">
    <source>
        <dbReference type="ARBA" id="ARBA00022840"/>
    </source>
</evidence>
<protein>
    <recommendedName>
        <fullName evidence="7">T-complex protein 1 subunit zeta</fullName>
    </recommendedName>
    <alternativeName>
        <fullName evidence="8">CCT-zeta</fullName>
    </alternativeName>
</protein>
<evidence type="ECO:0000256" key="4">
    <source>
        <dbReference type="ARBA" id="ARBA00022741"/>
    </source>
</evidence>
<feature type="region of interest" description="Disordered" evidence="10">
    <location>
        <begin position="1"/>
        <end position="287"/>
    </location>
</feature>
<dbReference type="GO" id="GO:0051082">
    <property type="term" value="F:unfolded protein binding"/>
    <property type="evidence" value="ECO:0007669"/>
    <property type="project" value="InterPro"/>
</dbReference>
<evidence type="ECO:0000256" key="9">
    <source>
        <dbReference type="RuleBase" id="RU004187"/>
    </source>
</evidence>
<feature type="compositionally biased region" description="Pro residues" evidence="10">
    <location>
        <begin position="588"/>
        <end position="599"/>
    </location>
</feature>
<dbReference type="FunFam" id="1.10.560.10:FF:000038">
    <property type="entry name" value="Chaperonin containing TCP1 subunit 6B"/>
    <property type="match status" value="1"/>
</dbReference>
<evidence type="ECO:0000256" key="1">
    <source>
        <dbReference type="ARBA" id="ARBA00004496"/>
    </source>
</evidence>
<sequence length="1352" mass="149100">MGSYDGEIGRGRRGSGNDSESSRESSPARPRSLVRSKAPRRAFSPPNSDDGDAVAQTSANDETPPPQPQPLIRQAMAFGNDTVKPPEVGTYEAAPPPPPKGGIFLPGQQVPVPPKPKAQKAKKAAGTGPKRPRKENAYPGQTSRFRISTYDPTPSSEPPINHGTGPYSSLYRGVAGPPNAGHQDANTPAPSTSAYPSSSAMPPMQVSAPPPQPLPVVQPVMAEQPLDRHPRPPHPGEAMRPPPARRDEGHSLPARRDHHPQRYEPSPPPPSTPASSSYGPSSSTPVGSYYRRNYEARVWEYETPESSSRYGGRSGNSSRLSRSSSRYQSRDNDSAEGPRRSRFPARLITLLIQDVRSGTTDHQLAEVKVPLRPGSSPDDGFWADARDISEQLQSGPSRIDGPARAYTLRGKYRQFILRVSADNEDEFLSANVIIQKDKTLDIIVEMLYPPGIPPRPPRIPTESWSSAVDDYDRNTPSDRMEIDSRRGSPPPPTRGAQRELHDSRKRMNSPTFDDYDGPEPPRSPHPVANKLARRDYAWEMSPRQGPRHTSPESSNRSSLDSGPPRQRKGPAREGPSQMSHQPEQALPRRPPPSPSPPPEAYQGIPPEHSTRLRSLESEEEFGFSVDDLVKNEDNQAFQDFFHAKAGSKYSDILRQYDILLKLIKKYVGRKIPRFDIPIEERHVVHALHIRDENYLSNCKETMHLMDLYGEKAVHYHDPRVTEFIEDPKPIPYNVDGGKKILRFLREIDDAWHNGRREPTRPPSSPPPTEAREAAADESSRRGQRQVLERVLLLNILRPAMSSIELINPKAESVKRAAALQVNTTGAMGLANVVKGNLGPRGTLKMLVDGAGQIKMTKDGKVLLSEMQIQNPTAAMIAKTAVAQDDQVGDGTTSVVLLVGELLKQADRYISEGVHPTVIAEGFDLAKKEALAFLDKFKVQQKMDRATLINIANTSLSTKLNSTLAKQLAADVVDAVLTIKPRPSTGESKSQWKEPIDLHMVEIMKMQHRTASETQLIRGLVLDHGGRHPDMPKRVENAYILTLNVSLEYEKTEVNSGFFYSSAEQREKLVESERRFLDAKLQKIVNLKNQVCDQAIDSKEKKKGFVIINQKGIDPMSLDVLAKNGILALRRAKRRNMERLQLICGGTAQNSVDDLEPSVLGWAGLVYEHTLGEEKFTFIEEVKDPKSVTLLIKGPNPHTTQQIQDALRDGLRAVKNAIEDECLIPGAGAFEVACSAYLSGTVKKNAKGRVKMGVQAFADALLIIPKTLAQNGGFDVQDVVVALQDEQAEGNVVGLDLQSGEPFDPTVEGIWDNYRVKRQMLHSCSVIAVNLLSTDEILRAGRSSLKADGPGPQ</sequence>
<dbReference type="InterPro" id="IPR027409">
    <property type="entry name" value="GroEL-like_apical_dom_sf"/>
</dbReference>
<dbReference type="CDD" id="cd03342">
    <property type="entry name" value="TCP1_zeta"/>
    <property type="match status" value="1"/>
</dbReference>
<evidence type="ECO:0000313" key="11">
    <source>
        <dbReference type="EMBL" id="PPQ97373.1"/>
    </source>
</evidence>
<feature type="compositionally biased region" description="Low complexity" evidence="10">
    <location>
        <begin position="187"/>
        <end position="207"/>
    </location>
</feature>
<dbReference type="Gene3D" id="3.30.260.10">
    <property type="entry name" value="TCP-1-like chaperonin intermediate domain"/>
    <property type="match status" value="1"/>
</dbReference>
<gene>
    <name evidence="11" type="ORF">CVT26_006607</name>
</gene>
<evidence type="ECO:0000256" key="3">
    <source>
        <dbReference type="ARBA" id="ARBA00022490"/>
    </source>
</evidence>
<dbReference type="InterPro" id="IPR002423">
    <property type="entry name" value="Cpn60/GroEL/TCP-1"/>
</dbReference>
<dbReference type="GO" id="GO:0140662">
    <property type="term" value="F:ATP-dependent protein folding chaperone"/>
    <property type="evidence" value="ECO:0007669"/>
    <property type="project" value="InterPro"/>
</dbReference>
<dbReference type="SUPFAM" id="SSF52029">
    <property type="entry name" value="GroEL apical domain-like"/>
    <property type="match status" value="1"/>
</dbReference>
<feature type="region of interest" description="Disordered" evidence="10">
    <location>
        <begin position="752"/>
        <end position="782"/>
    </location>
</feature>
<dbReference type="GO" id="GO:0016887">
    <property type="term" value="F:ATP hydrolysis activity"/>
    <property type="evidence" value="ECO:0007669"/>
    <property type="project" value="InterPro"/>
</dbReference>
<feature type="compositionally biased region" description="Low complexity" evidence="10">
    <location>
        <begin position="16"/>
        <end position="31"/>
    </location>
</feature>
<dbReference type="InterPro" id="IPR027410">
    <property type="entry name" value="TCP-1-like_intermed_sf"/>
</dbReference>
<dbReference type="EMBL" id="NHYE01001260">
    <property type="protein sequence ID" value="PPQ97373.1"/>
    <property type="molecule type" value="Genomic_DNA"/>
</dbReference>
<feature type="compositionally biased region" description="Low complexity" evidence="10">
    <location>
        <begin position="306"/>
        <end position="327"/>
    </location>
</feature>
<keyword evidence="12" id="KW-1185">Reference proteome</keyword>
<evidence type="ECO:0000313" key="12">
    <source>
        <dbReference type="Proteomes" id="UP000284706"/>
    </source>
</evidence>
<feature type="compositionally biased region" description="Basic and acidic residues" evidence="10">
    <location>
        <begin position="769"/>
        <end position="780"/>
    </location>
</feature>
<dbReference type="NCBIfam" id="TIGR02347">
    <property type="entry name" value="chap_CCT_zeta"/>
    <property type="match status" value="1"/>
</dbReference>